<dbReference type="GO" id="GO:0005886">
    <property type="term" value="C:plasma membrane"/>
    <property type="evidence" value="ECO:0007669"/>
    <property type="project" value="UniProtKB-SubCell"/>
</dbReference>
<proteinExistence type="predicted"/>
<evidence type="ECO:0000313" key="8">
    <source>
        <dbReference type="EMBL" id="AEX05759.1"/>
    </source>
</evidence>
<reference evidence="8 9" key="1">
    <citation type="journal article" date="2012" name="J. Bacteriol.">
        <title>Complete genome sequence of Klebsiella oxytoca KCTC 1686, used in production of 2,3-butanediol.</title>
        <authorList>
            <person name="Shin S.H."/>
            <person name="Kim S."/>
            <person name="Kim J.Y."/>
            <person name="Lee S."/>
            <person name="Um Y."/>
            <person name="Oh M.K."/>
            <person name="Kim Y.R."/>
            <person name="Lee J."/>
            <person name="Yang K.S."/>
        </authorList>
    </citation>
    <scope>NUCLEOTIDE SEQUENCE [LARGE SCALE GENOMIC DNA]</scope>
    <source>
        <strain evidence="9">ATCC 8724 / DSM 4798 / JCM 20051 / NBRC 3318 / NRRL B-199 / KCTC 1686</strain>
    </source>
</reference>
<dbReference type="PROSITE" id="PS50850">
    <property type="entry name" value="MFS"/>
    <property type="match status" value="1"/>
</dbReference>
<dbReference type="PANTHER" id="PTHR43124:SF3">
    <property type="entry name" value="CHLORAMPHENICOL EFFLUX PUMP RV0191"/>
    <property type="match status" value="1"/>
</dbReference>
<accession>A0A0H3HBG3</accession>
<dbReference type="HOGENOM" id="CLU_057107_0_0_6"/>
<feature type="transmembrane region" description="Helical" evidence="6">
    <location>
        <begin position="73"/>
        <end position="93"/>
    </location>
</feature>
<dbReference type="EMBL" id="CP003218">
    <property type="protein sequence ID" value="AEX05759.1"/>
    <property type="molecule type" value="Genomic_DNA"/>
</dbReference>
<dbReference type="Pfam" id="PF07690">
    <property type="entry name" value="MFS_1"/>
    <property type="match status" value="1"/>
</dbReference>
<protein>
    <submittedName>
        <fullName evidence="8">Major facilitator superfamily protein</fullName>
    </submittedName>
</protein>
<dbReference type="SUPFAM" id="SSF103473">
    <property type="entry name" value="MFS general substrate transporter"/>
    <property type="match status" value="1"/>
</dbReference>
<dbReference type="InterPro" id="IPR020846">
    <property type="entry name" value="MFS_dom"/>
</dbReference>
<dbReference type="KEGG" id="kox:KOX_20185"/>
<evidence type="ECO:0000256" key="4">
    <source>
        <dbReference type="ARBA" id="ARBA00022989"/>
    </source>
</evidence>
<keyword evidence="2" id="KW-1003">Cell membrane</keyword>
<dbReference type="Gene3D" id="1.20.1250.20">
    <property type="entry name" value="MFS general substrate transporter like domains"/>
    <property type="match status" value="2"/>
</dbReference>
<keyword evidence="4 6" id="KW-1133">Transmembrane helix</keyword>
<name>A0A0H3HBG3_KLEM8</name>
<evidence type="ECO:0000259" key="7">
    <source>
        <dbReference type="PROSITE" id="PS50850"/>
    </source>
</evidence>
<keyword evidence="5 6" id="KW-0472">Membrane</keyword>
<organism evidence="8 9">
    <name type="scientific">Klebsiella michiganensis (strain ATCC 8724 / DSM 4798 / JCM 20051 / NBRC 3318 / NRRL B-199 / KCTC 1686 / BUCSAV 143 / CCM 1901)</name>
    <dbReference type="NCBI Taxonomy" id="1006551"/>
    <lineage>
        <taxon>Bacteria</taxon>
        <taxon>Pseudomonadati</taxon>
        <taxon>Pseudomonadota</taxon>
        <taxon>Gammaproteobacteria</taxon>
        <taxon>Enterobacterales</taxon>
        <taxon>Enterobacteriaceae</taxon>
        <taxon>Klebsiella/Raoultella group</taxon>
        <taxon>Klebsiella</taxon>
    </lineage>
</organism>
<feature type="transmembrane region" description="Helical" evidence="6">
    <location>
        <begin position="162"/>
        <end position="182"/>
    </location>
</feature>
<feature type="transmembrane region" description="Helical" evidence="6">
    <location>
        <begin position="202"/>
        <end position="225"/>
    </location>
</feature>
<feature type="transmembrane region" description="Helical" evidence="6">
    <location>
        <begin position="5"/>
        <end position="26"/>
    </location>
</feature>
<dbReference type="PANTHER" id="PTHR43124">
    <property type="entry name" value="PURINE EFFLUX PUMP PBUE"/>
    <property type="match status" value="1"/>
</dbReference>
<evidence type="ECO:0000313" key="9">
    <source>
        <dbReference type="Proteomes" id="UP000007843"/>
    </source>
</evidence>
<feature type="transmembrane region" description="Helical" evidence="6">
    <location>
        <begin position="237"/>
        <end position="255"/>
    </location>
</feature>
<dbReference type="Proteomes" id="UP000007843">
    <property type="component" value="Chromosome"/>
</dbReference>
<evidence type="ECO:0000256" key="3">
    <source>
        <dbReference type="ARBA" id="ARBA00022692"/>
    </source>
</evidence>
<feature type="transmembrane region" description="Helical" evidence="6">
    <location>
        <begin position="290"/>
        <end position="311"/>
    </location>
</feature>
<dbReference type="RefSeq" id="WP_014229307.1">
    <property type="nucleotide sequence ID" value="NC_016612.1"/>
</dbReference>
<feature type="transmembrane region" description="Helical" evidence="6">
    <location>
        <begin position="358"/>
        <end position="374"/>
    </location>
</feature>
<evidence type="ECO:0000256" key="5">
    <source>
        <dbReference type="ARBA" id="ARBA00023136"/>
    </source>
</evidence>
<feature type="transmembrane region" description="Helical" evidence="6">
    <location>
        <begin position="46"/>
        <end position="66"/>
    </location>
</feature>
<evidence type="ECO:0000256" key="6">
    <source>
        <dbReference type="SAM" id="Phobius"/>
    </source>
</evidence>
<comment type="subcellular location">
    <subcellularLocation>
        <location evidence="1">Cell membrane</location>
        <topology evidence="1">Multi-pass membrane protein</topology>
    </subcellularLocation>
</comment>
<dbReference type="GO" id="GO:0022857">
    <property type="term" value="F:transmembrane transporter activity"/>
    <property type="evidence" value="ECO:0007669"/>
    <property type="project" value="InterPro"/>
</dbReference>
<sequence>MPGYLVRITLIMAFVQFINALEYMIFNPLFTWMAPTFQVPVSQAGYVTGVYTLASVIAGVSVWRWVGNVKPRRFLLCNMALLGGLTMMTLTTTRFDGLLFWRFLAGLVGGTTMGVGSSLLINIMPPHLRPRALASTIAAFSLVSIVGMPTMLFLSAKIGWQIAPATIGGLCLIALPLIKLALPEQPIEASRQAGLRWSSSVLFYASGNALAQFSPMLIIPLLVPLLTVKMGASGDELPWLFFGGGVAGLCATKLTGKLCQHYSGYRISLLASLLFILSLSIAFTCNRGGALFMVLFLAAAYCRLVASSAVAMRFPADSARSGFTLLQNTLMSLSTAAAFLLSSWVLSVDGNGERATQGILLLCALSALPLPWLLRVQEKRLATRAAG</sequence>
<dbReference type="PATRIC" id="fig|1006551.4.peg.4043"/>
<feature type="domain" description="Major facilitator superfamily (MFS) profile" evidence="7">
    <location>
        <begin position="8"/>
        <end position="387"/>
    </location>
</feature>
<evidence type="ECO:0000256" key="2">
    <source>
        <dbReference type="ARBA" id="ARBA00022475"/>
    </source>
</evidence>
<gene>
    <name evidence="8" type="ordered locus">KOX_20185</name>
</gene>
<feature type="transmembrane region" description="Helical" evidence="6">
    <location>
        <begin position="133"/>
        <end position="156"/>
    </location>
</feature>
<feature type="transmembrane region" description="Helical" evidence="6">
    <location>
        <begin position="267"/>
        <end position="284"/>
    </location>
</feature>
<keyword evidence="3 6" id="KW-0812">Transmembrane</keyword>
<dbReference type="InterPro" id="IPR011701">
    <property type="entry name" value="MFS"/>
</dbReference>
<feature type="transmembrane region" description="Helical" evidence="6">
    <location>
        <begin position="99"/>
        <end position="121"/>
    </location>
</feature>
<dbReference type="AlphaFoldDB" id="A0A0H3HBG3"/>
<feature type="transmembrane region" description="Helical" evidence="6">
    <location>
        <begin position="323"/>
        <end position="346"/>
    </location>
</feature>
<dbReference type="InterPro" id="IPR050189">
    <property type="entry name" value="MFS_Efflux_Transporters"/>
</dbReference>
<evidence type="ECO:0000256" key="1">
    <source>
        <dbReference type="ARBA" id="ARBA00004651"/>
    </source>
</evidence>
<dbReference type="InterPro" id="IPR036259">
    <property type="entry name" value="MFS_trans_sf"/>
</dbReference>